<keyword evidence="4" id="KW-0520">NAD</keyword>
<protein>
    <recommendedName>
        <fullName evidence="9">Trk system potassium uptake protein TrkA</fullName>
    </recommendedName>
</protein>
<evidence type="ECO:0000256" key="5">
    <source>
        <dbReference type="ARBA" id="ARBA00023065"/>
    </source>
</evidence>
<organism evidence="8">
    <name type="scientific">marine metagenome</name>
    <dbReference type="NCBI Taxonomy" id="408172"/>
    <lineage>
        <taxon>unclassified sequences</taxon>
        <taxon>metagenomes</taxon>
        <taxon>ecological metagenomes</taxon>
    </lineage>
</organism>
<keyword evidence="3" id="KW-0630">Potassium</keyword>
<dbReference type="NCBIfam" id="NF007040">
    <property type="entry name" value="PRK09496.3-3"/>
    <property type="match status" value="1"/>
</dbReference>
<dbReference type="PANTHER" id="PTHR43833:SF5">
    <property type="entry name" value="TRK SYSTEM POTASSIUM UPTAKE PROTEIN TRKA"/>
    <property type="match status" value="1"/>
</dbReference>
<sequence length="462" mass="50932">MPKDENTLILGIGGVGMHLAQRLVHEGYPITVIESDSELLEHASESLDARLICGNAMQLSSWHEANAEDMGLMIAATNNDSTNMLSSLIADKFGIDRKIVRSRSLDFTDDSMFSPDELKIDLMVHPEELVAQEIYRLVKRASCNDLTSVGEGNMLVLAMRINEYSPLLNKTPKELSETHTDFFFRVVAIARGISTIIPQAEEQIRAFDQVFIMSCKEDMMPLMDMMKIEHKKIESLMILGGGLVGRRVAQLLEKEVEIILIENNPERAEELASDLKNTQVIQGDGTDANILVMAGLDTTESFIATTGDNETNIVSCLLAKHLMNRNNRDPQGGYGKTIALVNKEDYLVLASTIGLDIALNAKISAANEILKFIRRNELLSVAHLHGVDAEVIELLAAPGSEIAGKPLNKLAKNFRQHNILIGGVEQDGVWKVAVGSTEIQPHNRVVAVCSSQHLNKVRQLFS</sequence>
<accession>A0A381X7H4</accession>
<keyword evidence="5" id="KW-0406">Ion transport</keyword>
<evidence type="ECO:0000256" key="1">
    <source>
        <dbReference type="ARBA" id="ARBA00022448"/>
    </source>
</evidence>
<name>A0A381X7H4_9ZZZZ</name>
<dbReference type="PROSITE" id="PS51202">
    <property type="entry name" value="RCK_C"/>
    <property type="match status" value="2"/>
</dbReference>
<dbReference type="EMBL" id="UINC01014110">
    <property type="protein sequence ID" value="SVA60431.1"/>
    <property type="molecule type" value="Genomic_DNA"/>
</dbReference>
<keyword evidence="1" id="KW-0813">Transport</keyword>
<dbReference type="GO" id="GO:0005886">
    <property type="term" value="C:plasma membrane"/>
    <property type="evidence" value="ECO:0007669"/>
    <property type="project" value="InterPro"/>
</dbReference>
<evidence type="ECO:0000313" key="8">
    <source>
        <dbReference type="EMBL" id="SVA60431.1"/>
    </source>
</evidence>
<evidence type="ECO:0000256" key="2">
    <source>
        <dbReference type="ARBA" id="ARBA00022538"/>
    </source>
</evidence>
<feature type="domain" description="RCK C-terminal" evidence="7">
    <location>
        <begin position="379"/>
        <end position="462"/>
    </location>
</feature>
<gene>
    <name evidence="8" type="ORF">METZ01_LOCUS113285</name>
</gene>
<dbReference type="PANTHER" id="PTHR43833">
    <property type="entry name" value="POTASSIUM CHANNEL PROTEIN 2-RELATED-RELATED"/>
    <property type="match status" value="1"/>
</dbReference>
<dbReference type="GO" id="GO:0015079">
    <property type="term" value="F:potassium ion transmembrane transporter activity"/>
    <property type="evidence" value="ECO:0007669"/>
    <property type="project" value="InterPro"/>
</dbReference>
<keyword evidence="2" id="KW-0633">Potassium transport</keyword>
<dbReference type="PRINTS" id="PR00335">
    <property type="entry name" value="KUPTAKETRKA"/>
</dbReference>
<dbReference type="Gene3D" id="3.40.50.720">
    <property type="entry name" value="NAD(P)-binding Rossmann-like Domain"/>
    <property type="match status" value="2"/>
</dbReference>
<dbReference type="NCBIfam" id="NF007039">
    <property type="entry name" value="PRK09496.3-2"/>
    <property type="match status" value="1"/>
</dbReference>
<dbReference type="InterPro" id="IPR006037">
    <property type="entry name" value="RCK_C"/>
</dbReference>
<dbReference type="InterPro" id="IPR036721">
    <property type="entry name" value="RCK_C_sf"/>
</dbReference>
<feature type="domain" description="RCK N-terminal" evidence="6">
    <location>
        <begin position="4"/>
        <end position="124"/>
    </location>
</feature>
<feature type="domain" description="RCK C-terminal" evidence="7">
    <location>
        <begin position="144"/>
        <end position="228"/>
    </location>
</feature>
<evidence type="ECO:0000256" key="3">
    <source>
        <dbReference type="ARBA" id="ARBA00022958"/>
    </source>
</evidence>
<dbReference type="InterPro" id="IPR050721">
    <property type="entry name" value="Trk_Ktr_HKT_K-transport"/>
</dbReference>
<dbReference type="Pfam" id="PF02254">
    <property type="entry name" value="TrkA_N"/>
    <property type="match status" value="2"/>
</dbReference>
<evidence type="ECO:0000256" key="4">
    <source>
        <dbReference type="ARBA" id="ARBA00023027"/>
    </source>
</evidence>
<dbReference type="Gene3D" id="3.30.70.1450">
    <property type="entry name" value="Regulator of K+ conductance, C-terminal domain"/>
    <property type="match status" value="2"/>
</dbReference>
<dbReference type="SUPFAM" id="SSF116726">
    <property type="entry name" value="TrkA C-terminal domain-like"/>
    <property type="match status" value="2"/>
</dbReference>
<evidence type="ECO:0000259" key="7">
    <source>
        <dbReference type="PROSITE" id="PS51202"/>
    </source>
</evidence>
<dbReference type="NCBIfam" id="NF007031">
    <property type="entry name" value="PRK09496.1-2"/>
    <property type="match status" value="1"/>
</dbReference>
<dbReference type="PROSITE" id="PS51201">
    <property type="entry name" value="RCK_N"/>
    <property type="match status" value="2"/>
</dbReference>
<reference evidence="8" key="1">
    <citation type="submission" date="2018-05" db="EMBL/GenBank/DDBJ databases">
        <authorList>
            <person name="Lanie J.A."/>
            <person name="Ng W.-L."/>
            <person name="Kazmierczak K.M."/>
            <person name="Andrzejewski T.M."/>
            <person name="Davidsen T.M."/>
            <person name="Wayne K.J."/>
            <person name="Tettelin H."/>
            <person name="Glass J.I."/>
            <person name="Rusch D."/>
            <person name="Podicherti R."/>
            <person name="Tsui H.-C.T."/>
            <person name="Winkler M.E."/>
        </authorList>
    </citation>
    <scope>NUCLEOTIDE SEQUENCE</scope>
</reference>
<dbReference type="InterPro" id="IPR003148">
    <property type="entry name" value="RCK_N"/>
</dbReference>
<dbReference type="InterPro" id="IPR006036">
    <property type="entry name" value="K_uptake_TrkA"/>
</dbReference>
<feature type="domain" description="RCK N-terminal" evidence="6">
    <location>
        <begin position="233"/>
        <end position="359"/>
    </location>
</feature>
<evidence type="ECO:0000259" key="6">
    <source>
        <dbReference type="PROSITE" id="PS51201"/>
    </source>
</evidence>
<evidence type="ECO:0008006" key="9">
    <source>
        <dbReference type="Google" id="ProtNLM"/>
    </source>
</evidence>
<dbReference type="SUPFAM" id="SSF51735">
    <property type="entry name" value="NAD(P)-binding Rossmann-fold domains"/>
    <property type="match status" value="2"/>
</dbReference>
<dbReference type="InterPro" id="IPR036291">
    <property type="entry name" value="NAD(P)-bd_dom_sf"/>
</dbReference>
<dbReference type="AlphaFoldDB" id="A0A381X7H4"/>
<proteinExistence type="predicted"/>